<reference evidence="2 3" key="1">
    <citation type="journal article" date="2017" name="Nat. Ecol. Evol.">
        <title>Scallop genome provides insights into evolution of bilaterian karyotype and development.</title>
        <authorList>
            <person name="Wang S."/>
            <person name="Zhang J."/>
            <person name="Jiao W."/>
            <person name="Li J."/>
            <person name="Xun X."/>
            <person name="Sun Y."/>
            <person name="Guo X."/>
            <person name="Huan P."/>
            <person name="Dong B."/>
            <person name="Zhang L."/>
            <person name="Hu X."/>
            <person name="Sun X."/>
            <person name="Wang J."/>
            <person name="Zhao C."/>
            <person name="Wang Y."/>
            <person name="Wang D."/>
            <person name="Huang X."/>
            <person name="Wang R."/>
            <person name="Lv J."/>
            <person name="Li Y."/>
            <person name="Zhang Z."/>
            <person name="Liu B."/>
            <person name="Lu W."/>
            <person name="Hui Y."/>
            <person name="Liang J."/>
            <person name="Zhou Z."/>
            <person name="Hou R."/>
            <person name="Li X."/>
            <person name="Liu Y."/>
            <person name="Li H."/>
            <person name="Ning X."/>
            <person name="Lin Y."/>
            <person name="Zhao L."/>
            <person name="Xing Q."/>
            <person name="Dou J."/>
            <person name="Li Y."/>
            <person name="Mao J."/>
            <person name="Guo H."/>
            <person name="Dou H."/>
            <person name="Li T."/>
            <person name="Mu C."/>
            <person name="Jiang W."/>
            <person name="Fu Q."/>
            <person name="Fu X."/>
            <person name="Miao Y."/>
            <person name="Liu J."/>
            <person name="Yu Q."/>
            <person name="Li R."/>
            <person name="Liao H."/>
            <person name="Li X."/>
            <person name="Kong Y."/>
            <person name="Jiang Z."/>
            <person name="Chourrout D."/>
            <person name="Li R."/>
            <person name="Bao Z."/>
        </authorList>
    </citation>
    <scope>NUCLEOTIDE SEQUENCE [LARGE SCALE GENOMIC DNA]</scope>
    <source>
        <strain evidence="2 3">PY_sf001</strain>
    </source>
</reference>
<dbReference type="GO" id="GO:0032051">
    <property type="term" value="F:clathrin light chain binding"/>
    <property type="evidence" value="ECO:0007669"/>
    <property type="project" value="TreeGrafter"/>
</dbReference>
<dbReference type="PANTHER" id="PTHR10292:SF1">
    <property type="entry name" value="CLATHRIN HEAVY CHAIN"/>
    <property type="match status" value="1"/>
</dbReference>
<dbReference type="EMBL" id="NEDP02000696">
    <property type="protein sequence ID" value="OWF55336.1"/>
    <property type="molecule type" value="Genomic_DNA"/>
</dbReference>
<dbReference type="OrthoDB" id="2113814at2759"/>
<comment type="caution">
    <text evidence="2">The sequence shown here is derived from an EMBL/GenBank/DDBJ whole genome shotgun (WGS) entry which is preliminary data.</text>
</comment>
<evidence type="ECO:0000313" key="2">
    <source>
        <dbReference type="EMBL" id="OWF55336.1"/>
    </source>
</evidence>
<dbReference type="InterPro" id="IPR016025">
    <property type="entry name" value="Clathrin_H-chain_N"/>
</dbReference>
<evidence type="ECO:0000256" key="1">
    <source>
        <dbReference type="SAM" id="MobiDB-lite"/>
    </source>
</evidence>
<dbReference type="GO" id="GO:0071439">
    <property type="term" value="C:clathrin complex"/>
    <property type="evidence" value="ECO:0007669"/>
    <property type="project" value="TreeGrafter"/>
</dbReference>
<dbReference type="SUPFAM" id="SSF50989">
    <property type="entry name" value="Clathrin heavy-chain terminal domain"/>
    <property type="match status" value="1"/>
</dbReference>
<dbReference type="Proteomes" id="UP000242188">
    <property type="component" value="Unassembled WGS sequence"/>
</dbReference>
<accession>A0A210R332</accession>
<evidence type="ECO:0000313" key="3">
    <source>
        <dbReference type="Proteomes" id="UP000242188"/>
    </source>
</evidence>
<keyword evidence="3" id="KW-1185">Reference proteome</keyword>
<dbReference type="GO" id="GO:0030132">
    <property type="term" value="C:clathrin coat of coated pit"/>
    <property type="evidence" value="ECO:0007669"/>
    <property type="project" value="InterPro"/>
</dbReference>
<dbReference type="STRING" id="6573.A0A210R332"/>
<gene>
    <name evidence="2" type="ORF">KP79_PYT16658</name>
</gene>
<dbReference type="PANTHER" id="PTHR10292">
    <property type="entry name" value="CLATHRIN HEAVY CHAIN RELATED"/>
    <property type="match status" value="1"/>
</dbReference>
<dbReference type="GO" id="GO:0030130">
    <property type="term" value="C:clathrin coat of trans-Golgi network vesicle"/>
    <property type="evidence" value="ECO:0007669"/>
    <property type="project" value="InterPro"/>
</dbReference>
<name>A0A210R332_MIZYE</name>
<dbReference type="GO" id="GO:0005198">
    <property type="term" value="F:structural molecule activity"/>
    <property type="evidence" value="ECO:0007669"/>
    <property type="project" value="InterPro"/>
</dbReference>
<sequence length="400" mass="44978">MADAKPPVSIHELIQLAHIGIPGDQVTWSRVTMTSDRWIAIRHSNRDDKESMVTVLNPKDGVISYAGQTSADSIQMNPTQPVIALKAGPRFEVFNFDSKVMISKTKIHEPVVFWTWLNSDIIAMVTDTLIYHWDPWQDNPPERVFSRHPRLAFSEIISYKADPSLKWLAVTGLTPEEKRISGMTQLYSVSDDITQCIGAHAVSFSTYHYDDNPSASTVMCVASRETYDHGKVHVIELGPYKQGNFAPRNNYDLIQFLDDVDRYDFPISLHVSCKYGLLFVITKYGYLYLCDMETAACLCCTRVSLNVIFTSTLNTDSQGIVGVTRGGQIVTVDIKKDGFIKYVRDTAKKTNQANRLEKAISIQIDNDGDKHVPQDNSTSSHRQREPSAHSLRDANSNIPD</sequence>
<proteinExistence type="predicted"/>
<dbReference type="Gene3D" id="2.130.10.110">
    <property type="entry name" value="Clathrin heavy-chain terminal domain"/>
    <property type="match status" value="1"/>
</dbReference>
<dbReference type="GO" id="GO:0006886">
    <property type="term" value="P:intracellular protein transport"/>
    <property type="evidence" value="ECO:0007669"/>
    <property type="project" value="InterPro"/>
</dbReference>
<feature type="compositionally biased region" description="Basic and acidic residues" evidence="1">
    <location>
        <begin position="382"/>
        <end position="392"/>
    </location>
</feature>
<dbReference type="AlphaFoldDB" id="A0A210R332"/>
<organism evidence="2 3">
    <name type="scientific">Mizuhopecten yessoensis</name>
    <name type="common">Japanese scallop</name>
    <name type="synonym">Patinopecten yessoensis</name>
    <dbReference type="NCBI Taxonomy" id="6573"/>
    <lineage>
        <taxon>Eukaryota</taxon>
        <taxon>Metazoa</taxon>
        <taxon>Spiralia</taxon>
        <taxon>Lophotrochozoa</taxon>
        <taxon>Mollusca</taxon>
        <taxon>Bivalvia</taxon>
        <taxon>Autobranchia</taxon>
        <taxon>Pteriomorphia</taxon>
        <taxon>Pectinida</taxon>
        <taxon>Pectinoidea</taxon>
        <taxon>Pectinidae</taxon>
        <taxon>Mizuhopecten</taxon>
    </lineage>
</organism>
<dbReference type="GO" id="GO:0006898">
    <property type="term" value="P:receptor-mediated endocytosis"/>
    <property type="evidence" value="ECO:0007669"/>
    <property type="project" value="TreeGrafter"/>
</dbReference>
<feature type="region of interest" description="Disordered" evidence="1">
    <location>
        <begin position="366"/>
        <end position="400"/>
    </location>
</feature>
<protein>
    <submittedName>
        <fullName evidence="2">Clathrin heavy chain</fullName>
    </submittedName>
</protein>